<evidence type="ECO:0000256" key="2">
    <source>
        <dbReference type="ARBA" id="ARBA00023125"/>
    </source>
</evidence>
<evidence type="ECO:0000259" key="4">
    <source>
        <dbReference type="PROSITE" id="PS51253"/>
    </source>
</evidence>
<dbReference type="SUPFAM" id="SSF46689">
    <property type="entry name" value="Homeodomain-like"/>
    <property type="match status" value="1"/>
</dbReference>
<dbReference type="PROSITE" id="PS51253">
    <property type="entry name" value="HTH_CENPB"/>
    <property type="match status" value="1"/>
</dbReference>
<feature type="domain" description="HTH CENPB-type" evidence="4">
    <location>
        <begin position="153"/>
        <end position="224"/>
    </location>
</feature>
<feature type="transmembrane region" description="Helical" evidence="3">
    <location>
        <begin position="52"/>
        <end position="77"/>
    </location>
</feature>
<dbReference type="Gene3D" id="1.10.10.60">
    <property type="entry name" value="Homeodomain-like"/>
    <property type="match status" value="1"/>
</dbReference>
<dbReference type="OrthoDB" id="5875523at2759"/>
<sequence length="340" mass="39128">MTATEQYHTTIRTKLTNWQCELFKTIILVKSVLYFMSLYNTSSNLIINDTSIALSVLIIILINYCLCYSNTFHTVYLSKHENSRMYLGFYYKFIMAVERVHVRLRKDRQGNATIKMIKEKNLAVKPTPDKASKPMGRTGPIKNSLTSRPGSSKAYIYPKVKFREIDIMIKMYYDEQAARNSIPTNAAIKKKALEFASQLEINDFQASNGWLHRFKIRHNLCCDKRGKQKTDRQADKHLPSVVRKCEFTSNGCDLGKALEELSDSDRDVPTLKYVALAMSVVRNFYSHCSNSEQKLRILKTEFEDDLERIVRRKARARHIRLQSTVNITVGTCSAINAVPT</sequence>
<keyword evidence="6" id="KW-1185">Reference proteome</keyword>
<evidence type="ECO:0000313" key="5">
    <source>
        <dbReference type="EMBL" id="KRX36814.1"/>
    </source>
</evidence>
<dbReference type="GO" id="GO:0005634">
    <property type="term" value="C:nucleus"/>
    <property type="evidence" value="ECO:0007669"/>
    <property type="project" value="UniProtKB-SubCell"/>
</dbReference>
<reference evidence="5 6" key="1">
    <citation type="submission" date="2015-01" db="EMBL/GenBank/DDBJ databases">
        <title>Evolution of Trichinella species and genotypes.</title>
        <authorList>
            <person name="Korhonen P.K."/>
            <person name="Edoardo P."/>
            <person name="Giuseppe L.R."/>
            <person name="Gasser R.B."/>
        </authorList>
    </citation>
    <scope>NUCLEOTIDE SEQUENCE [LARGE SCALE GENOMIC DNA]</scope>
    <source>
        <strain evidence="5">ISS417</strain>
    </source>
</reference>
<keyword evidence="3" id="KW-0812">Transmembrane</keyword>
<dbReference type="InterPro" id="IPR009057">
    <property type="entry name" value="Homeodomain-like_sf"/>
</dbReference>
<dbReference type="AlphaFoldDB" id="A0A0V0TCV7"/>
<evidence type="ECO:0000313" key="6">
    <source>
        <dbReference type="Proteomes" id="UP000055048"/>
    </source>
</evidence>
<dbReference type="Pfam" id="PF03221">
    <property type="entry name" value="HTH_Tnp_Tc5"/>
    <property type="match status" value="1"/>
</dbReference>
<dbReference type="InterPro" id="IPR006600">
    <property type="entry name" value="HTH_CenpB_DNA-bd_dom"/>
</dbReference>
<dbReference type="Proteomes" id="UP000055048">
    <property type="component" value="Unassembled WGS sequence"/>
</dbReference>
<protein>
    <submittedName>
        <fullName evidence="5">Tigger transposable element-derived protein 6</fullName>
    </submittedName>
</protein>
<keyword evidence="2" id="KW-0238">DNA-binding</keyword>
<comment type="subcellular location">
    <subcellularLocation>
        <location evidence="1">Nucleus</location>
    </subcellularLocation>
</comment>
<keyword evidence="3" id="KW-0472">Membrane</keyword>
<keyword evidence="3" id="KW-1133">Transmembrane helix</keyword>
<comment type="caution">
    <text evidence="5">The sequence shown here is derived from an EMBL/GenBank/DDBJ whole genome shotgun (WGS) entry which is preliminary data.</text>
</comment>
<proteinExistence type="predicted"/>
<evidence type="ECO:0000256" key="3">
    <source>
        <dbReference type="SAM" id="Phobius"/>
    </source>
</evidence>
<accession>A0A0V0TCV7</accession>
<gene>
    <name evidence="5" type="primary">TIGD6</name>
    <name evidence="5" type="ORF">T05_7567</name>
</gene>
<evidence type="ECO:0000256" key="1">
    <source>
        <dbReference type="ARBA" id="ARBA00004123"/>
    </source>
</evidence>
<feature type="transmembrane region" description="Helical" evidence="3">
    <location>
        <begin position="22"/>
        <end position="40"/>
    </location>
</feature>
<dbReference type="SMART" id="SM00674">
    <property type="entry name" value="CENPB"/>
    <property type="match status" value="1"/>
</dbReference>
<organism evidence="5 6">
    <name type="scientific">Trichinella murrelli</name>
    <dbReference type="NCBI Taxonomy" id="144512"/>
    <lineage>
        <taxon>Eukaryota</taxon>
        <taxon>Metazoa</taxon>
        <taxon>Ecdysozoa</taxon>
        <taxon>Nematoda</taxon>
        <taxon>Enoplea</taxon>
        <taxon>Dorylaimia</taxon>
        <taxon>Trichinellida</taxon>
        <taxon>Trichinellidae</taxon>
        <taxon>Trichinella</taxon>
    </lineage>
</organism>
<dbReference type="EMBL" id="JYDJ01000342">
    <property type="protein sequence ID" value="KRX36814.1"/>
    <property type="molecule type" value="Genomic_DNA"/>
</dbReference>
<dbReference type="GO" id="GO:0003677">
    <property type="term" value="F:DNA binding"/>
    <property type="evidence" value="ECO:0007669"/>
    <property type="project" value="UniProtKB-KW"/>
</dbReference>
<name>A0A0V0TCV7_9BILA</name>